<gene>
    <name evidence="1" type="ORF">METZ01_LOCUS437608</name>
</gene>
<proteinExistence type="predicted"/>
<protein>
    <recommendedName>
        <fullName evidence="2">Tetratricopeptide repeat protein</fullName>
    </recommendedName>
</protein>
<evidence type="ECO:0008006" key="2">
    <source>
        <dbReference type="Google" id="ProtNLM"/>
    </source>
</evidence>
<reference evidence="1" key="1">
    <citation type="submission" date="2018-05" db="EMBL/GenBank/DDBJ databases">
        <authorList>
            <person name="Lanie J.A."/>
            <person name="Ng W.-L."/>
            <person name="Kazmierczak K.M."/>
            <person name="Andrzejewski T.M."/>
            <person name="Davidsen T.M."/>
            <person name="Wayne K.J."/>
            <person name="Tettelin H."/>
            <person name="Glass J.I."/>
            <person name="Rusch D."/>
            <person name="Podicherti R."/>
            <person name="Tsui H.-C.T."/>
            <person name="Winkler M.E."/>
        </authorList>
    </citation>
    <scope>NUCLEOTIDE SEQUENCE</scope>
</reference>
<dbReference type="AlphaFoldDB" id="A0A382YNG3"/>
<name>A0A382YNG3_9ZZZZ</name>
<dbReference type="EMBL" id="UINC01177229">
    <property type="protein sequence ID" value="SVD84754.1"/>
    <property type="molecule type" value="Genomic_DNA"/>
</dbReference>
<accession>A0A382YNG3</accession>
<organism evidence="1">
    <name type="scientific">marine metagenome</name>
    <dbReference type="NCBI Taxonomy" id="408172"/>
    <lineage>
        <taxon>unclassified sequences</taxon>
        <taxon>metagenomes</taxon>
        <taxon>ecological metagenomes</taxon>
    </lineage>
</organism>
<evidence type="ECO:0000313" key="1">
    <source>
        <dbReference type="EMBL" id="SVD84754.1"/>
    </source>
</evidence>
<sequence>MFSKDYYKGDSLVVKGVYAFYNYEFDQAVEILTDARKQFPDHPGVHLIWAASRWV</sequence>
<feature type="non-terminal residue" evidence="1">
    <location>
        <position position="55"/>
    </location>
</feature>